<protein>
    <submittedName>
        <fullName evidence="1">17421_t:CDS:1</fullName>
    </submittedName>
</protein>
<reference evidence="1 2" key="1">
    <citation type="submission" date="2021-06" db="EMBL/GenBank/DDBJ databases">
        <authorList>
            <person name="Kallberg Y."/>
            <person name="Tangrot J."/>
            <person name="Rosling A."/>
        </authorList>
    </citation>
    <scope>NUCLEOTIDE SEQUENCE [LARGE SCALE GENOMIC DNA]</scope>
    <source>
        <strain evidence="1 2">120-4 pot B 10/14</strain>
    </source>
</reference>
<dbReference type="EMBL" id="CAJVQB010023788">
    <property type="protein sequence ID" value="CAG8802692.1"/>
    <property type="molecule type" value="Genomic_DNA"/>
</dbReference>
<dbReference type="Proteomes" id="UP000789901">
    <property type="component" value="Unassembled WGS sequence"/>
</dbReference>
<sequence length="250" mass="29662">MSKFGKVTAQYESYFTFKNNKNDKNYSYHEYVVYHIYHGNFSANHTISDRSNFVTAYNLFKQRYLGSNMKSKLTEWSTNSNKLLSVIGNYIDDAPKEELDADDPLYSGIIDAENIKDQKTSLFKKIQDLDEWKKLNKIDLPKKEVLFNQQTIKVWFEKNENEVEQNSKQLVHDIKRIWNNLYYQERSILINESTFTHDILLSIIHFISPGFFKRWDQAQSLSAKDQVSYSPFYKDPEPYIDEDKRKLGKL</sequence>
<proteinExistence type="predicted"/>
<evidence type="ECO:0000313" key="1">
    <source>
        <dbReference type="EMBL" id="CAG8802692.1"/>
    </source>
</evidence>
<feature type="non-terminal residue" evidence="1">
    <location>
        <position position="250"/>
    </location>
</feature>
<feature type="non-terminal residue" evidence="1">
    <location>
        <position position="1"/>
    </location>
</feature>
<gene>
    <name evidence="1" type="ORF">GMARGA_LOCUS23468</name>
</gene>
<evidence type="ECO:0000313" key="2">
    <source>
        <dbReference type="Proteomes" id="UP000789901"/>
    </source>
</evidence>
<keyword evidence="2" id="KW-1185">Reference proteome</keyword>
<accession>A0ABN7VVV7</accession>
<organism evidence="1 2">
    <name type="scientific">Gigaspora margarita</name>
    <dbReference type="NCBI Taxonomy" id="4874"/>
    <lineage>
        <taxon>Eukaryota</taxon>
        <taxon>Fungi</taxon>
        <taxon>Fungi incertae sedis</taxon>
        <taxon>Mucoromycota</taxon>
        <taxon>Glomeromycotina</taxon>
        <taxon>Glomeromycetes</taxon>
        <taxon>Diversisporales</taxon>
        <taxon>Gigasporaceae</taxon>
        <taxon>Gigaspora</taxon>
    </lineage>
</organism>
<name>A0ABN7VVV7_GIGMA</name>
<comment type="caution">
    <text evidence="1">The sequence shown here is derived from an EMBL/GenBank/DDBJ whole genome shotgun (WGS) entry which is preliminary data.</text>
</comment>